<evidence type="ECO:0000256" key="3">
    <source>
        <dbReference type="ARBA" id="ARBA00022679"/>
    </source>
</evidence>
<dbReference type="PANTHER" id="PTHR43667:SF1">
    <property type="entry name" value="CYCLOPROPANE-FATTY-ACYL-PHOSPHOLIPID SYNTHASE"/>
    <property type="match status" value="1"/>
</dbReference>
<keyword evidence="3" id="KW-0808">Transferase</keyword>
<keyword evidence="5" id="KW-0443">Lipid metabolism</keyword>
<evidence type="ECO:0000256" key="4">
    <source>
        <dbReference type="ARBA" id="ARBA00022691"/>
    </source>
</evidence>
<organism evidence="6 7">
    <name type="scientific">Kineosporia mesophila</name>
    <dbReference type="NCBI Taxonomy" id="566012"/>
    <lineage>
        <taxon>Bacteria</taxon>
        <taxon>Bacillati</taxon>
        <taxon>Actinomycetota</taxon>
        <taxon>Actinomycetes</taxon>
        <taxon>Kineosporiales</taxon>
        <taxon>Kineosporiaceae</taxon>
        <taxon>Kineosporia</taxon>
    </lineage>
</organism>
<dbReference type="InterPro" id="IPR050723">
    <property type="entry name" value="CFA/CMAS"/>
</dbReference>
<evidence type="ECO:0000256" key="2">
    <source>
        <dbReference type="ARBA" id="ARBA00022603"/>
    </source>
</evidence>
<dbReference type="Pfam" id="PF02353">
    <property type="entry name" value="CMAS"/>
    <property type="match status" value="1"/>
</dbReference>
<keyword evidence="2" id="KW-0489">Methyltransferase</keyword>
<dbReference type="InterPro" id="IPR029063">
    <property type="entry name" value="SAM-dependent_MTases_sf"/>
</dbReference>
<reference evidence="7" key="1">
    <citation type="journal article" date="2019" name="Int. J. Syst. Evol. Microbiol.">
        <title>The Global Catalogue of Microorganisms (GCM) 10K type strain sequencing project: providing services to taxonomists for standard genome sequencing and annotation.</title>
        <authorList>
            <consortium name="The Broad Institute Genomics Platform"/>
            <consortium name="The Broad Institute Genome Sequencing Center for Infectious Disease"/>
            <person name="Wu L."/>
            <person name="Ma J."/>
        </authorList>
    </citation>
    <scope>NUCLEOTIDE SEQUENCE [LARGE SCALE GENOMIC DNA]</scope>
    <source>
        <strain evidence="7">JCM 16902</strain>
    </source>
</reference>
<evidence type="ECO:0000313" key="7">
    <source>
        <dbReference type="Proteomes" id="UP001501074"/>
    </source>
</evidence>
<evidence type="ECO:0000256" key="1">
    <source>
        <dbReference type="ARBA" id="ARBA00010815"/>
    </source>
</evidence>
<dbReference type="SUPFAM" id="SSF53335">
    <property type="entry name" value="S-adenosyl-L-methionine-dependent methyltransferases"/>
    <property type="match status" value="1"/>
</dbReference>
<evidence type="ECO:0008006" key="8">
    <source>
        <dbReference type="Google" id="ProtNLM"/>
    </source>
</evidence>
<comment type="similarity">
    <text evidence="1">Belongs to the CFA/CMAS family.</text>
</comment>
<dbReference type="Proteomes" id="UP001501074">
    <property type="component" value="Unassembled WGS sequence"/>
</dbReference>
<dbReference type="Gene3D" id="3.40.50.150">
    <property type="entry name" value="Vaccinia Virus protein VP39"/>
    <property type="match status" value="1"/>
</dbReference>
<gene>
    <name evidence="6" type="ORF">GCM10022223_69750</name>
</gene>
<evidence type="ECO:0000256" key="5">
    <source>
        <dbReference type="ARBA" id="ARBA00023098"/>
    </source>
</evidence>
<sequence>MALLQNPVKGRYRGVSVEAARKHYDLPDDFFRIWLGPSLAYSAALWQPGDTLEQAQDRKMDYLAEQARIEPGQRVLDVGCGYGTEVKRLLEKEGISEAVGITLSQTGADWLAARKIPGLEVRVENWADHRPVRPYDAIISFEAFEHFARPGMSQRRKIAGYRAFFEQCRSMIAPQGRLVVQTITWGHRFPLERRWLSDLSMAAKNYPECNPAFLSEVVAASDGLFDLVAARNDFADYSRTAAAWVRNLDADWEHSVDLVGLKKTQDFKQTMTAAVRAFASGWFYLHRLTFSPVEQPTKPARHFLVNNVIGRF</sequence>
<name>A0ABP7AV36_9ACTN</name>
<evidence type="ECO:0000313" key="6">
    <source>
        <dbReference type="EMBL" id="GAA3640556.1"/>
    </source>
</evidence>
<comment type="caution">
    <text evidence="6">The sequence shown here is derived from an EMBL/GenBank/DDBJ whole genome shotgun (WGS) entry which is preliminary data.</text>
</comment>
<accession>A0ABP7AV36</accession>
<dbReference type="PANTHER" id="PTHR43667">
    <property type="entry name" value="CYCLOPROPANE-FATTY-ACYL-PHOSPHOLIPID SYNTHASE"/>
    <property type="match status" value="1"/>
</dbReference>
<keyword evidence="4" id="KW-0949">S-adenosyl-L-methionine</keyword>
<keyword evidence="7" id="KW-1185">Reference proteome</keyword>
<proteinExistence type="inferred from homology"/>
<protein>
    <recommendedName>
        <fullName evidence="8">Cyclopropane-fatty-acyl-phospholipid synthase</fullName>
    </recommendedName>
</protein>
<dbReference type="CDD" id="cd02440">
    <property type="entry name" value="AdoMet_MTases"/>
    <property type="match status" value="1"/>
</dbReference>
<dbReference type="RefSeq" id="WP_231485507.1">
    <property type="nucleotide sequence ID" value="NZ_BAAAZO010000014.1"/>
</dbReference>
<dbReference type="EMBL" id="BAAAZO010000014">
    <property type="protein sequence ID" value="GAA3640556.1"/>
    <property type="molecule type" value="Genomic_DNA"/>
</dbReference>